<gene>
    <name evidence="4" type="ORF">DOP62_08030</name>
</gene>
<dbReference type="Pfam" id="PF05163">
    <property type="entry name" value="DinB"/>
    <property type="match status" value="1"/>
</dbReference>
<evidence type="ECO:0000313" key="5">
    <source>
        <dbReference type="Proteomes" id="UP000267249"/>
    </source>
</evidence>
<dbReference type="Proteomes" id="UP000267249">
    <property type="component" value="Chromosome"/>
</dbReference>
<accession>A0AAN1QNI4</accession>
<organism evidence="4 5">
    <name type="scientific">Synechococcus elongatus PCC 11801</name>
    <dbReference type="NCBI Taxonomy" id="2219813"/>
    <lineage>
        <taxon>Bacteria</taxon>
        <taxon>Bacillati</taxon>
        <taxon>Cyanobacteriota</taxon>
        <taxon>Cyanophyceae</taxon>
        <taxon>Synechococcales</taxon>
        <taxon>Synechococcaceae</taxon>
        <taxon>Synechococcus</taxon>
    </lineage>
</organism>
<feature type="binding site" evidence="3">
    <location>
        <position position="41"/>
    </location>
    <ligand>
        <name>a divalent metal cation</name>
        <dbReference type="ChEBI" id="CHEBI:60240"/>
    </ligand>
</feature>
<evidence type="ECO:0000313" key="4">
    <source>
        <dbReference type="EMBL" id="AZB72663.2"/>
    </source>
</evidence>
<dbReference type="EMBL" id="CP030139">
    <property type="protein sequence ID" value="AZB72663.2"/>
    <property type="molecule type" value="Genomic_DNA"/>
</dbReference>
<dbReference type="PANTHER" id="PTHR37302:SF1">
    <property type="entry name" value="PROTEIN DINB"/>
    <property type="match status" value="1"/>
</dbReference>
<dbReference type="GO" id="GO:0046872">
    <property type="term" value="F:metal ion binding"/>
    <property type="evidence" value="ECO:0007669"/>
    <property type="project" value="UniProtKB-KW"/>
</dbReference>
<name>A0AAN1QNI4_SYNEL</name>
<dbReference type="InterPro" id="IPR007837">
    <property type="entry name" value="DinB"/>
</dbReference>
<reference evidence="4 5" key="1">
    <citation type="journal article" date="2018" name="Sci. Rep.">
        <title>Genome Features and Biochemical Characteristics of a Robust, Fast Growing and Naturally Transformable Cyanobacterium Synechococcus elongatus PCC 11801 Isolated from India.</title>
        <authorList>
            <person name="Jaiswal D."/>
            <person name="Sengupta A."/>
            <person name="Sohoni S."/>
            <person name="Sengupta S."/>
            <person name="Phadnavis A.G."/>
            <person name="Pakrasi H.B."/>
            <person name="Wangikar P.P."/>
        </authorList>
    </citation>
    <scope>NUCLEOTIDE SEQUENCE [LARGE SCALE GENOMIC DNA]</scope>
    <source>
        <strain evidence="4 5">PCC 11801</strain>
    </source>
</reference>
<sequence>MAAYNQRLNQQIIAVCRTLPQSELDRDRGAFFGSIQATLNHLYYGDRVWLGRFQRQPYQAPNLGRDLFTEFAEYCQARQDFDEHILSWANHLSEVWLVQEFEYYSPLYQQTIVRPHWFLVTHLFNHQTHHRGQVTTLLSQLGLDVGVTDLPWVVSPLL</sequence>
<feature type="binding site" evidence="3">
    <location>
        <position position="126"/>
    </location>
    <ligand>
        <name>a divalent metal cation</name>
        <dbReference type="ChEBI" id="CHEBI:60240"/>
    </ligand>
</feature>
<dbReference type="Gene3D" id="1.20.120.450">
    <property type="entry name" value="dinb family like domain"/>
    <property type="match status" value="1"/>
</dbReference>
<comment type="similarity">
    <text evidence="1">Belongs to the DinB family.</text>
</comment>
<feature type="binding site" evidence="3">
    <location>
        <position position="130"/>
    </location>
    <ligand>
        <name>a divalent metal cation</name>
        <dbReference type="ChEBI" id="CHEBI:60240"/>
    </ligand>
</feature>
<dbReference type="AlphaFoldDB" id="A0AAN1QNI4"/>
<dbReference type="SUPFAM" id="SSF109854">
    <property type="entry name" value="DinB/YfiT-like putative metalloenzymes"/>
    <property type="match status" value="1"/>
</dbReference>
<keyword evidence="2 3" id="KW-0479">Metal-binding</keyword>
<evidence type="ECO:0000256" key="3">
    <source>
        <dbReference type="PIRSR" id="PIRSR607837-1"/>
    </source>
</evidence>
<dbReference type="PANTHER" id="PTHR37302">
    <property type="entry name" value="SLR1116 PROTEIN"/>
    <property type="match status" value="1"/>
</dbReference>
<dbReference type="RefSeq" id="WP_261789775.1">
    <property type="nucleotide sequence ID" value="NZ_CP030139.2"/>
</dbReference>
<evidence type="ECO:0000256" key="1">
    <source>
        <dbReference type="ARBA" id="ARBA00008635"/>
    </source>
</evidence>
<protein>
    <submittedName>
        <fullName evidence="4">DinB family protein</fullName>
    </submittedName>
</protein>
<dbReference type="InterPro" id="IPR034660">
    <property type="entry name" value="DinB/YfiT-like"/>
</dbReference>
<proteinExistence type="inferred from homology"/>
<evidence type="ECO:0000256" key="2">
    <source>
        <dbReference type="ARBA" id="ARBA00022723"/>
    </source>
</evidence>